<protein>
    <submittedName>
        <fullName evidence="1">Uncharacterized protein</fullName>
    </submittedName>
</protein>
<evidence type="ECO:0000313" key="1">
    <source>
        <dbReference type="EMBL" id="KAB8337021.1"/>
    </source>
</evidence>
<comment type="caution">
    <text evidence="1">The sequence shown here is derived from an EMBL/GenBank/DDBJ whole genome shotgun (WGS) entry which is preliminary data.</text>
</comment>
<gene>
    <name evidence="1" type="ORF">FH972_021325</name>
</gene>
<evidence type="ECO:0000313" key="2">
    <source>
        <dbReference type="Proteomes" id="UP000327013"/>
    </source>
</evidence>
<keyword evidence="2" id="KW-1185">Reference proteome</keyword>
<dbReference type="EMBL" id="VIBQ01000009">
    <property type="protein sequence ID" value="KAB8337021.1"/>
    <property type="molecule type" value="Genomic_DNA"/>
</dbReference>
<proteinExistence type="predicted"/>
<accession>A0A5N6KP31</accession>
<name>A0A5N6KP31_9ROSI</name>
<dbReference type="AlphaFoldDB" id="A0A5N6KP31"/>
<dbReference type="Proteomes" id="UP000327013">
    <property type="component" value="Unassembled WGS sequence"/>
</dbReference>
<organism evidence="1 2">
    <name type="scientific">Carpinus fangiana</name>
    <dbReference type="NCBI Taxonomy" id="176857"/>
    <lineage>
        <taxon>Eukaryota</taxon>
        <taxon>Viridiplantae</taxon>
        <taxon>Streptophyta</taxon>
        <taxon>Embryophyta</taxon>
        <taxon>Tracheophyta</taxon>
        <taxon>Spermatophyta</taxon>
        <taxon>Magnoliopsida</taxon>
        <taxon>eudicotyledons</taxon>
        <taxon>Gunneridae</taxon>
        <taxon>Pentapetalae</taxon>
        <taxon>rosids</taxon>
        <taxon>fabids</taxon>
        <taxon>Fagales</taxon>
        <taxon>Betulaceae</taxon>
        <taxon>Carpinus</taxon>
    </lineage>
</organism>
<sequence length="109" mass="12223">MGLLQGAVGAVDGRGRVEMEVDDAHGWATGRRKVRASRKPGSRPSLRQDAQDYNYLIPRQYTRCGFASMHMIYTSTHLVDTWELWLCCRRHGPALPMAPLTTAFGFSVL</sequence>
<reference evidence="1 2" key="1">
    <citation type="submission" date="2019-06" db="EMBL/GenBank/DDBJ databases">
        <title>A chromosomal-level reference genome of Carpinus fangiana (Coryloideae, Betulaceae).</title>
        <authorList>
            <person name="Yang X."/>
            <person name="Wang Z."/>
            <person name="Zhang L."/>
            <person name="Hao G."/>
            <person name="Liu J."/>
            <person name="Yang Y."/>
        </authorList>
    </citation>
    <scope>NUCLEOTIDE SEQUENCE [LARGE SCALE GENOMIC DNA]</scope>
    <source>
        <strain evidence="1">Cfa_2016G</strain>
        <tissue evidence="1">Leaf</tissue>
    </source>
</reference>